<feature type="domain" description="DUF5858" evidence="1">
    <location>
        <begin position="76"/>
        <end position="137"/>
    </location>
</feature>
<evidence type="ECO:0000313" key="3">
    <source>
        <dbReference type="Proteomes" id="UP000232615"/>
    </source>
</evidence>
<reference evidence="2 3" key="1">
    <citation type="journal article" date="2014" name="Arch. Virol.">
        <title>Complete genome sequence of Tunisvirus, a new member of the proposed family Marseilleviridae.</title>
        <authorList>
            <person name="Aherfi S."/>
            <person name="Boughalmi M."/>
            <person name="Pagnier I."/>
            <person name="Fournous G."/>
            <person name="La Scola B."/>
            <person name="Raoult D."/>
            <person name="Colson P."/>
        </authorList>
    </citation>
    <scope>NUCLEOTIDE SEQUENCE [LARGE SCALE GENOMIC DNA]</scope>
    <source>
        <strain evidence="2 3">U484</strain>
    </source>
</reference>
<organism evidence="2 3">
    <name type="scientific">Tunisvirus fontaine2</name>
    <dbReference type="NCBI Taxonomy" id="1421067"/>
    <lineage>
        <taxon>Viruses</taxon>
        <taxon>Varidnaviria</taxon>
        <taxon>Bamfordvirae</taxon>
        <taxon>Nucleocytoviricota</taxon>
        <taxon>Megaviricetes</taxon>
        <taxon>Pimascovirales</taxon>
        <taxon>Pimascovirales incertae sedis</taxon>
        <taxon>Marseilleviridae</taxon>
        <taxon>Losannavirus</taxon>
        <taxon>Losannavirus tunisense</taxon>
    </lineage>
</organism>
<sequence>MEALQSEVNKFILEVQKEIGTGWFFYTSLLPGTKPSLMFTSGMQDGFVDVKLMEQNGQIIWMWKEKKDVNYVSLERDVGLRRIAKDIMNSQSYRLMMIQNQLEKMNSKFDRMIELLSNGIEYSPNNTEKVDELGQHFSSLATSKH</sequence>
<dbReference type="InterPro" id="IPR043873">
    <property type="entry name" value="DUF5858"/>
</dbReference>
<name>V9SE41_9VIRU</name>
<gene>
    <name evidence="2" type="ORF">TNS_ORF287</name>
</gene>
<evidence type="ECO:0000259" key="1">
    <source>
        <dbReference type="Pfam" id="PF19176"/>
    </source>
</evidence>
<protein>
    <recommendedName>
        <fullName evidence="1">DUF5858 domain-containing protein</fullName>
    </recommendedName>
</protein>
<evidence type="ECO:0000313" key="2">
    <source>
        <dbReference type="EMBL" id="AHC55005.1"/>
    </source>
</evidence>
<dbReference type="Pfam" id="PF19176">
    <property type="entry name" value="DUF5858"/>
    <property type="match status" value="1"/>
</dbReference>
<dbReference type="Proteomes" id="UP000232615">
    <property type="component" value="Segment"/>
</dbReference>
<accession>V9SE41</accession>
<keyword evidence="3" id="KW-1185">Reference proteome</keyword>
<proteinExistence type="predicted"/>
<dbReference type="EMBL" id="KF483846">
    <property type="protein sequence ID" value="AHC55005.1"/>
    <property type="molecule type" value="Genomic_DNA"/>
</dbReference>